<keyword evidence="3" id="KW-0805">Transcription regulation</keyword>
<accession>A0A8J2TZ72</accession>
<feature type="modified residue" description="4-aspartylphosphate" evidence="6">
    <location>
        <position position="51"/>
    </location>
</feature>
<reference evidence="11" key="1">
    <citation type="journal article" date="2014" name="Int. J. Syst. Evol. Microbiol.">
        <title>Complete genome sequence of Corynebacterium casei LMG S-19264T (=DSM 44701T), isolated from a smear-ripened cheese.</title>
        <authorList>
            <consortium name="US DOE Joint Genome Institute (JGI-PGF)"/>
            <person name="Walter F."/>
            <person name="Albersmeier A."/>
            <person name="Kalinowski J."/>
            <person name="Ruckert C."/>
        </authorList>
    </citation>
    <scope>NUCLEOTIDE SEQUENCE</scope>
    <source>
        <strain evidence="11">CGMCC 1.12785</strain>
    </source>
</reference>
<keyword evidence="4 7" id="KW-0238">DNA-binding</keyword>
<dbReference type="Pfam" id="PF00486">
    <property type="entry name" value="Trans_reg_C"/>
    <property type="match status" value="1"/>
</dbReference>
<evidence type="ECO:0000256" key="4">
    <source>
        <dbReference type="ARBA" id="ARBA00023125"/>
    </source>
</evidence>
<organism evidence="11 12">
    <name type="scientific">Sediminivirga luteola</name>
    <dbReference type="NCBI Taxonomy" id="1774748"/>
    <lineage>
        <taxon>Bacteria</taxon>
        <taxon>Bacillati</taxon>
        <taxon>Actinomycetota</taxon>
        <taxon>Actinomycetes</taxon>
        <taxon>Micrococcales</taxon>
        <taxon>Brevibacteriaceae</taxon>
        <taxon>Sediminivirga</taxon>
    </lineage>
</organism>
<dbReference type="PROSITE" id="PS51755">
    <property type="entry name" value="OMPR_PHOB"/>
    <property type="match status" value="1"/>
</dbReference>
<dbReference type="Gene3D" id="3.40.50.2300">
    <property type="match status" value="1"/>
</dbReference>
<dbReference type="Pfam" id="PF00072">
    <property type="entry name" value="Response_reg"/>
    <property type="match status" value="1"/>
</dbReference>
<reference evidence="11" key="2">
    <citation type="submission" date="2020-09" db="EMBL/GenBank/DDBJ databases">
        <authorList>
            <person name="Sun Q."/>
            <person name="Zhou Y."/>
        </authorList>
    </citation>
    <scope>NUCLEOTIDE SEQUENCE</scope>
    <source>
        <strain evidence="11">CGMCC 1.12785</strain>
    </source>
</reference>
<dbReference type="SMART" id="SM00862">
    <property type="entry name" value="Trans_reg_C"/>
    <property type="match status" value="1"/>
</dbReference>
<dbReference type="GO" id="GO:0000976">
    <property type="term" value="F:transcription cis-regulatory region binding"/>
    <property type="evidence" value="ECO:0007669"/>
    <property type="project" value="TreeGrafter"/>
</dbReference>
<dbReference type="SUPFAM" id="SSF52172">
    <property type="entry name" value="CheY-like"/>
    <property type="match status" value="1"/>
</dbReference>
<dbReference type="InterPro" id="IPR001789">
    <property type="entry name" value="Sig_transdc_resp-reg_receiver"/>
</dbReference>
<dbReference type="SMART" id="SM00448">
    <property type="entry name" value="REC"/>
    <property type="match status" value="1"/>
</dbReference>
<dbReference type="Gene3D" id="6.10.250.690">
    <property type="match status" value="1"/>
</dbReference>
<feature type="compositionally biased region" description="Basic and acidic residues" evidence="8">
    <location>
        <begin position="252"/>
        <end position="263"/>
    </location>
</feature>
<feature type="domain" description="OmpR/PhoB-type" evidence="10">
    <location>
        <begin position="146"/>
        <end position="242"/>
    </location>
</feature>
<dbReference type="InterPro" id="IPR001867">
    <property type="entry name" value="OmpR/PhoB-type_DNA-bd"/>
</dbReference>
<dbReference type="GO" id="GO:0006355">
    <property type="term" value="P:regulation of DNA-templated transcription"/>
    <property type="evidence" value="ECO:0007669"/>
    <property type="project" value="InterPro"/>
</dbReference>
<dbReference type="GO" id="GO:0000156">
    <property type="term" value="F:phosphorelay response regulator activity"/>
    <property type="evidence" value="ECO:0007669"/>
    <property type="project" value="TreeGrafter"/>
</dbReference>
<name>A0A8J2TZ72_9MICO</name>
<dbReference type="InterPro" id="IPR036388">
    <property type="entry name" value="WH-like_DNA-bd_sf"/>
</dbReference>
<evidence type="ECO:0000256" key="3">
    <source>
        <dbReference type="ARBA" id="ARBA00023015"/>
    </source>
</evidence>
<dbReference type="RefSeq" id="WP_188551009.1">
    <property type="nucleotide sequence ID" value="NZ_BMFY01000009.1"/>
</dbReference>
<dbReference type="PROSITE" id="PS50110">
    <property type="entry name" value="RESPONSE_REGULATORY"/>
    <property type="match status" value="1"/>
</dbReference>
<dbReference type="SUPFAM" id="SSF46894">
    <property type="entry name" value="C-terminal effector domain of the bipartite response regulators"/>
    <property type="match status" value="1"/>
</dbReference>
<evidence type="ECO:0000256" key="1">
    <source>
        <dbReference type="ARBA" id="ARBA00022553"/>
    </source>
</evidence>
<dbReference type="PANTHER" id="PTHR48111:SF1">
    <property type="entry name" value="TWO-COMPONENT RESPONSE REGULATOR ORR33"/>
    <property type="match status" value="1"/>
</dbReference>
<feature type="domain" description="Response regulatory" evidence="9">
    <location>
        <begin position="2"/>
        <end position="115"/>
    </location>
</feature>
<keyword evidence="1 6" id="KW-0597">Phosphoprotein</keyword>
<dbReference type="Gene3D" id="1.10.10.10">
    <property type="entry name" value="Winged helix-like DNA-binding domain superfamily/Winged helix DNA-binding domain"/>
    <property type="match status" value="1"/>
</dbReference>
<feature type="region of interest" description="Disordered" evidence="8">
    <location>
        <begin position="244"/>
        <end position="263"/>
    </location>
</feature>
<evidence type="ECO:0000256" key="6">
    <source>
        <dbReference type="PROSITE-ProRule" id="PRU00169"/>
    </source>
</evidence>
<feature type="DNA-binding region" description="OmpR/PhoB-type" evidence="7">
    <location>
        <begin position="146"/>
        <end position="242"/>
    </location>
</feature>
<dbReference type="PANTHER" id="PTHR48111">
    <property type="entry name" value="REGULATOR OF RPOS"/>
    <property type="match status" value="1"/>
</dbReference>
<dbReference type="GO" id="GO:0005829">
    <property type="term" value="C:cytosol"/>
    <property type="evidence" value="ECO:0007669"/>
    <property type="project" value="TreeGrafter"/>
</dbReference>
<gene>
    <name evidence="11" type="primary">mprA</name>
    <name evidence="11" type="ORF">GCM10011333_22810</name>
</gene>
<keyword evidence="2" id="KW-0902">Two-component regulatory system</keyword>
<sequence length="263" mass="28136">MRLLLCEDDNQLARGLSRALSRAGHSVERAAGAAEALRLIRAGVPDLALVDLSLPDGHGSEVVKRLRQHAHVGIIVITAYGDERSRVLGLRAGADDYVVKPFSLAELLARIDAVARRTRPLRELRTAPLEYAGFRLESEARLLHLPPEFPAPRPDQGPAAPDAAAHREHAVQLTGKEAAILALLMAHPGSTVPRERFLDEIWPSGPASASRSLDTHIGALRAKLPPPMEIATVRGVGYLLRAAPDELAGGPGEDRAEEAGEGP</sequence>
<comment type="caution">
    <text evidence="11">The sequence shown here is derived from an EMBL/GenBank/DDBJ whole genome shotgun (WGS) entry which is preliminary data.</text>
</comment>
<dbReference type="GO" id="GO:0032993">
    <property type="term" value="C:protein-DNA complex"/>
    <property type="evidence" value="ECO:0007669"/>
    <property type="project" value="TreeGrafter"/>
</dbReference>
<evidence type="ECO:0000259" key="9">
    <source>
        <dbReference type="PROSITE" id="PS50110"/>
    </source>
</evidence>
<keyword evidence="5" id="KW-0804">Transcription</keyword>
<dbReference type="Proteomes" id="UP000616114">
    <property type="component" value="Unassembled WGS sequence"/>
</dbReference>
<dbReference type="InterPro" id="IPR016032">
    <property type="entry name" value="Sig_transdc_resp-reg_C-effctor"/>
</dbReference>
<dbReference type="InterPro" id="IPR011006">
    <property type="entry name" value="CheY-like_superfamily"/>
</dbReference>
<dbReference type="CDD" id="cd00383">
    <property type="entry name" value="trans_reg_C"/>
    <property type="match status" value="1"/>
</dbReference>
<protein>
    <submittedName>
        <fullName evidence="11">Response regulator MprA</fullName>
    </submittedName>
</protein>
<evidence type="ECO:0000313" key="11">
    <source>
        <dbReference type="EMBL" id="GGA19088.1"/>
    </source>
</evidence>
<evidence type="ECO:0000256" key="8">
    <source>
        <dbReference type="SAM" id="MobiDB-lite"/>
    </source>
</evidence>
<evidence type="ECO:0000256" key="2">
    <source>
        <dbReference type="ARBA" id="ARBA00023012"/>
    </source>
</evidence>
<evidence type="ECO:0000259" key="10">
    <source>
        <dbReference type="PROSITE" id="PS51755"/>
    </source>
</evidence>
<evidence type="ECO:0000313" key="12">
    <source>
        <dbReference type="Proteomes" id="UP000616114"/>
    </source>
</evidence>
<keyword evidence="12" id="KW-1185">Reference proteome</keyword>
<evidence type="ECO:0000256" key="5">
    <source>
        <dbReference type="ARBA" id="ARBA00023163"/>
    </source>
</evidence>
<proteinExistence type="predicted"/>
<dbReference type="InterPro" id="IPR039420">
    <property type="entry name" value="WalR-like"/>
</dbReference>
<dbReference type="EMBL" id="BMFY01000009">
    <property type="protein sequence ID" value="GGA19088.1"/>
    <property type="molecule type" value="Genomic_DNA"/>
</dbReference>
<evidence type="ECO:0000256" key="7">
    <source>
        <dbReference type="PROSITE-ProRule" id="PRU01091"/>
    </source>
</evidence>
<dbReference type="AlphaFoldDB" id="A0A8J2TZ72"/>